<evidence type="ECO:0000256" key="5">
    <source>
        <dbReference type="ARBA" id="ARBA00022729"/>
    </source>
</evidence>
<dbReference type="PANTHER" id="PTHR33938:SF15">
    <property type="entry name" value="FERULOYL ESTERASE B-RELATED"/>
    <property type="match status" value="1"/>
</dbReference>
<evidence type="ECO:0000256" key="6">
    <source>
        <dbReference type="ARBA" id="ARBA00022801"/>
    </source>
</evidence>
<evidence type="ECO:0000256" key="2">
    <source>
        <dbReference type="ARBA" id="ARBA00022487"/>
    </source>
</evidence>
<comment type="catalytic activity">
    <reaction evidence="9">
        <text>feruloyl-polysaccharide + H2O = ferulate + polysaccharide.</text>
        <dbReference type="EC" id="3.1.1.73"/>
    </reaction>
</comment>
<keyword evidence="5 10" id="KW-0732">Signal</keyword>
<dbReference type="AlphaFoldDB" id="A0A9W9V6U2"/>
<keyword evidence="7" id="KW-0106">Calcium</keyword>
<dbReference type="GO" id="GO:0072330">
    <property type="term" value="P:monocarboxylic acid biosynthetic process"/>
    <property type="evidence" value="ECO:0007669"/>
    <property type="project" value="UniProtKB-ARBA"/>
</dbReference>
<accession>A0A9W9V6U2</accession>
<keyword evidence="6 10" id="KW-0378">Hydrolase</keyword>
<dbReference type="PANTHER" id="PTHR33938">
    <property type="entry name" value="FERULOYL ESTERASE B-RELATED"/>
    <property type="match status" value="1"/>
</dbReference>
<dbReference type="EC" id="3.1.1.-" evidence="10"/>
<keyword evidence="3" id="KW-0119">Carbohydrate metabolism</keyword>
<dbReference type="SUPFAM" id="SSF53474">
    <property type="entry name" value="alpha/beta-Hydrolases"/>
    <property type="match status" value="1"/>
</dbReference>
<protein>
    <recommendedName>
        <fullName evidence="10">Carboxylic ester hydrolase</fullName>
        <ecNumber evidence="10">3.1.1.-</ecNumber>
    </recommendedName>
</protein>
<evidence type="ECO:0000256" key="9">
    <source>
        <dbReference type="ARBA" id="ARBA00034075"/>
    </source>
</evidence>
<evidence type="ECO:0000313" key="12">
    <source>
        <dbReference type="Proteomes" id="UP001147782"/>
    </source>
</evidence>
<evidence type="ECO:0000256" key="7">
    <source>
        <dbReference type="ARBA" id="ARBA00022837"/>
    </source>
</evidence>
<dbReference type="PROSITE" id="PS51257">
    <property type="entry name" value="PROKAR_LIPOPROTEIN"/>
    <property type="match status" value="1"/>
</dbReference>
<dbReference type="InterPro" id="IPR011118">
    <property type="entry name" value="Tannase/feruloyl_esterase"/>
</dbReference>
<feature type="signal peptide" evidence="10">
    <location>
        <begin position="1"/>
        <end position="21"/>
    </location>
</feature>
<keyword evidence="2" id="KW-0719">Serine esterase</keyword>
<evidence type="ECO:0000256" key="4">
    <source>
        <dbReference type="ARBA" id="ARBA00022723"/>
    </source>
</evidence>
<reference evidence="11" key="2">
    <citation type="journal article" date="2023" name="IMA Fungus">
        <title>Comparative genomic study of the Penicillium genus elucidates a diverse pangenome and 15 lateral gene transfer events.</title>
        <authorList>
            <person name="Petersen C."/>
            <person name="Sorensen T."/>
            <person name="Nielsen M.R."/>
            <person name="Sondergaard T.E."/>
            <person name="Sorensen J.L."/>
            <person name="Fitzpatrick D.A."/>
            <person name="Frisvad J.C."/>
            <person name="Nielsen K.L."/>
        </authorList>
    </citation>
    <scope>NUCLEOTIDE SEQUENCE</scope>
    <source>
        <strain evidence="11">IBT 29864</strain>
    </source>
</reference>
<organism evidence="11 12">
    <name type="scientific">Penicillium cataractarum</name>
    <dbReference type="NCBI Taxonomy" id="2100454"/>
    <lineage>
        <taxon>Eukaryota</taxon>
        <taxon>Fungi</taxon>
        <taxon>Dikarya</taxon>
        <taxon>Ascomycota</taxon>
        <taxon>Pezizomycotina</taxon>
        <taxon>Eurotiomycetes</taxon>
        <taxon>Eurotiomycetidae</taxon>
        <taxon>Eurotiales</taxon>
        <taxon>Aspergillaceae</taxon>
        <taxon>Penicillium</taxon>
    </lineage>
</organism>
<evidence type="ECO:0000256" key="3">
    <source>
        <dbReference type="ARBA" id="ARBA00022651"/>
    </source>
</evidence>
<evidence type="ECO:0000313" key="11">
    <source>
        <dbReference type="EMBL" id="KAJ5368426.1"/>
    </source>
</evidence>
<dbReference type="Proteomes" id="UP001147782">
    <property type="component" value="Unassembled WGS sequence"/>
</dbReference>
<keyword evidence="3" id="KW-0624">Polysaccharide degradation</keyword>
<dbReference type="GO" id="GO:0045493">
    <property type="term" value="P:xylan catabolic process"/>
    <property type="evidence" value="ECO:0007669"/>
    <property type="project" value="UniProtKB-KW"/>
</dbReference>
<name>A0A9W9V6U2_9EURO</name>
<dbReference type="GO" id="GO:0046872">
    <property type="term" value="F:metal ion binding"/>
    <property type="evidence" value="ECO:0007669"/>
    <property type="project" value="UniProtKB-KW"/>
</dbReference>
<dbReference type="OrthoDB" id="3039123at2759"/>
<dbReference type="GeneID" id="81440284"/>
<proteinExistence type="inferred from homology"/>
<feature type="chain" id="PRO_5041018529" description="Carboxylic ester hydrolase" evidence="10">
    <location>
        <begin position="22"/>
        <end position="518"/>
    </location>
</feature>
<sequence length="518" mass="56150">MKSIGSLVAAAGLLCAHTCSAAGCLGHLEPVIPGTNITTTEDTVLSSSSQNISYCRVTGSVSYGHRNHSVEFELWLPSLDSYNGRFMVVGNGGFAGVIDTDQMALQLEQGFAVAGGDSGHRLADNGAGGPGSFIPFLNDVEETKAWIHESIAIITEPTRKIATAFYKNPPHHSYYHGCSTGGAQGFALAQFHPHLFDGIYAGSPGNWYSHLMLSFLWNGQHSKGDAFIDQATLNATTKAILDACDELDGVKDRLIENPLRCNFDINTLACSSGDRAPKANQTCLSPQKLGALKAIYAGPMNMRTNTSIYPGFSLGSERELLEQETWLYKEYAAPLLQNLVFNNLSYDIDTFNYDRDVVKVDAVASPLIDEIGVDLSAFQRHGGKMVVTQGVRIEIKTAYWYLGWTDAFNAATWPIHHLEQLQQSSADGSVASFFNLYMVPGGGHCGAASSYPYVPATYHVDEALVAWVEKGVFPDSVLSSDPPDGSSRTRKLCPWPKTAKLRNQADPDVAGNYDCVHD</sequence>
<evidence type="ECO:0000256" key="8">
    <source>
        <dbReference type="ARBA" id="ARBA00023157"/>
    </source>
</evidence>
<keyword evidence="3" id="KW-0858">Xylan degradation</keyword>
<dbReference type="Gene3D" id="3.40.50.1820">
    <property type="entry name" value="alpha/beta hydrolase"/>
    <property type="match status" value="1"/>
</dbReference>
<keyword evidence="4" id="KW-0479">Metal-binding</keyword>
<dbReference type="GO" id="GO:0017000">
    <property type="term" value="P:antibiotic biosynthetic process"/>
    <property type="evidence" value="ECO:0007669"/>
    <property type="project" value="UniProtKB-ARBA"/>
</dbReference>
<dbReference type="RefSeq" id="XP_056553168.1">
    <property type="nucleotide sequence ID" value="XM_056701105.1"/>
</dbReference>
<evidence type="ECO:0000256" key="1">
    <source>
        <dbReference type="ARBA" id="ARBA00006249"/>
    </source>
</evidence>
<gene>
    <name evidence="11" type="ORF">N7496_008186</name>
</gene>
<dbReference type="Pfam" id="PF07519">
    <property type="entry name" value="Tannase"/>
    <property type="match status" value="1"/>
</dbReference>
<evidence type="ECO:0000256" key="10">
    <source>
        <dbReference type="RuleBase" id="RU361238"/>
    </source>
</evidence>
<dbReference type="EMBL" id="JAPZBS010000007">
    <property type="protein sequence ID" value="KAJ5368426.1"/>
    <property type="molecule type" value="Genomic_DNA"/>
</dbReference>
<reference evidence="11" key="1">
    <citation type="submission" date="2022-11" db="EMBL/GenBank/DDBJ databases">
        <authorList>
            <person name="Petersen C."/>
        </authorList>
    </citation>
    <scope>NUCLEOTIDE SEQUENCE</scope>
    <source>
        <strain evidence="11">IBT 29864</strain>
    </source>
</reference>
<comment type="similarity">
    <text evidence="1 10">Belongs to the tannase family.</text>
</comment>
<comment type="caution">
    <text evidence="11">The sequence shown here is derived from an EMBL/GenBank/DDBJ whole genome shotgun (WGS) entry which is preliminary data.</text>
</comment>
<keyword evidence="12" id="KW-1185">Reference proteome</keyword>
<dbReference type="InterPro" id="IPR029058">
    <property type="entry name" value="AB_hydrolase_fold"/>
</dbReference>
<keyword evidence="8" id="KW-1015">Disulfide bond</keyword>
<dbReference type="GO" id="GO:0030600">
    <property type="term" value="F:feruloyl esterase activity"/>
    <property type="evidence" value="ECO:0007669"/>
    <property type="project" value="UniProtKB-EC"/>
</dbReference>